<evidence type="ECO:0008006" key="4">
    <source>
        <dbReference type="Google" id="ProtNLM"/>
    </source>
</evidence>
<dbReference type="Proteomes" id="UP000236723">
    <property type="component" value="Unassembled WGS sequence"/>
</dbReference>
<evidence type="ECO:0000313" key="3">
    <source>
        <dbReference type="Proteomes" id="UP000236723"/>
    </source>
</evidence>
<reference evidence="3" key="1">
    <citation type="submission" date="2016-10" db="EMBL/GenBank/DDBJ databases">
        <authorList>
            <person name="Varghese N."/>
            <person name="Submissions S."/>
        </authorList>
    </citation>
    <scope>NUCLEOTIDE SEQUENCE [LARGE SCALE GENOMIC DNA]</scope>
    <source>
        <strain evidence="3">DSM 43163</strain>
    </source>
</reference>
<organism evidence="2 3">
    <name type="scientific">Thermomonospora echinospora</name>
    <dbReference type="NCBI Taxonomy" id="1992"/>
    <lineage>
        <taxon>Bacteria</taxon>
        <taxon>Bacillati</taxon>
        <taxon>Actinomycetota</taxon>
        <taxon>Actinomycetes</taxon>
        <taxon>Streptosporangiales</taxon>
        <taxon>Thermomonosporaceae</taxon>
        <taxon>Thermomonospora</taxon>
    </lineage>
</organism>
<dbReference type="EMBL" id="FNVO01000012">
    <property type="protein sequence ID" value="SEG78770.1"/>
    <property type="molecule type" value="Genomic_DNA"/>
</dbReference>
<accession>A0A1H6D0G8</accession>
<protein>
    <recommendedName>
        <fullName evidence="4">RDD family protein</fullName>
    </recommendedName>
</protein>
<feature type="region of interest" description="Disordered" evidence="1">
    <location>
        <begin position="1"/>
        <end position="29"/>
    </location>
</feature>
<keyword evidence="3" id="KW-1185">Reference proteome</keyword>
<proteinExistence type="predicted"/>
<evidence type="ECO:0000256" key="1">
    <source>
        <dbReference type="SAM" id="MobiDB-lite"/>
    </source>
</evidence>
<evidence type="ECO:0000313" key="2">
    <source>
        <dbReference type="EMBL" id="SEG78770.1"/>
    </source>
</evidence>
<dbReference type="AlphaFoldDB" id="A0A1H6D0G8"/>
<name>A0A1H6D0G8_9ACTN</name>
<gene>
    <name evidence="2" type="ORF">SAMN04489712_112123</name>
</gene>
<sequence>MATRRNNRPDDGGWQHRRTRGAHTTGNTGRFRDDLMALAIDALAVAASVLVLSQLA</sequence>